<feature type="region of interest" description="Disordered" evidence="4">
    <location>
        <begin position="442"/>
        <end position="475"/>
    </location>
</feature>
<dbReference type="PANTHER" id="PTHR22838:SF0">
    <property type="entry name" value="WD REPEAT-CONTAINING PROTEIN 26"/>
    <property type="match status" value="1"/>
</dbReference>
<reference evidence="6 7" key="1">
    <citation type="submission" date="2014-02" db="EMBL/GenBank/DDBJ databases">
        <title>Transposable element dynamics among asymbiotic and ectomycorrhizal Amanita fungi.</title>
        <authorList>
            <consortium name="DOE Joint Genome Institute"/>
            <person name="Hess J."/>
            <person name="Skrede I."/>
            <person name="Wolfe B."/>
            <person name="LaButti K."/>
            <person name="Ohm R.A."/>
            <person name="Grigoriev I.V."/>
            <person name="Pringle A."/>
        </authorList>
    </citation>
    <scope>NUCLEOTIDE SEQUENCE [LARGE SCALE GENOMIC DNA]</scope>
    <source>
        <strain evidence="6 7">SKay4041</strain>
    </source>
</reference>
<feature type="repeat" description="WD" evidence="3">
    <location>
        <begin position="553"/>
        <end position="579"/>
    </location>
</feature>
<dbReference type="GO" id="GO:0034657">
    <property type="term" value="C:GID complex"/>
    <property type="evidence" value="ECO:0007669"/>
    <property type="project" value="TreeGrafter"/>
</dbReference>
<dbReference type="PROSITE" id="PS50294">
    <property type="entry name" value="WD_REPEATS_REGION"/>
    <property type="match status" value="2"/>
</dbReference>
<dbReference type="SUPFAM" id="SSF50978">
    <property type="entry name" value="WD40 repeat-like"/>
    <property type="match status" value="1"/>
</dbReference>
<accession>A0A2A9P0Q7</accession>
<feature type="domain" description="CTLH" evidence="5">
    <location>
        <begin position="109"/>
        <end position="166"/>
    </location>
</feature>
<evidence type="ECO:0000313" key="7">
    <source>
        <dbReference type="Proteomes" id="UP000242287"/>
    </source>
</evidence>
<dbReference type="CDD" id="cd00200">
    <property type="entry name" value="WD40"/>
    <property type="match status" value="1"/>
</dbReference>
<dbReference type="SMART" id="SM00320">
    <property type="entry name" value="WD40"/>
    <property type="match status" value="6"/>
</dbReference>
<evidence type="ECO:0000313" key="6">
    <source>
        <dbReference type="EMBL" id="PFH54156.1"/>
    </source>
</evidence>
<dbReference type="InterPro" id="IPR051350">
    <property type="entry name" value="WD_repeat-ST_regulator"/>
</dbReference>
<evidence type="ECO:0000256" key="4">
    <source>
        <dbReference type="SAM" id="MobiDB-lite"/>
    </source>
</evidence>
<dbReference type="EMBL" id="KZ301970">
    <property type="protein sequence ID" value="PFH54156.1"/>
    <property type="molecule type" value="Genomic_DNA"/>
</dbReference>
<dbReference type="GO" id="GO:0043161">
    <property type="term" value="P:proteasome-mediated ubiquitin-dependent protein catabolic process"/>
    <property type="evidence" value="ECO:0007669"/>
    <property type="project" value="TreeGrafter"/>
</dbReference>
<dbReference type="InterPro" id="IPR015943">
    <property type="entry name" value="WD40/YVTN_repeat-like_dom_sf"/>
</dbReference>
<feature type="compositionally biased region" description="Polar residues" evidence="4">
    <location>
        <begin position="442"/>
        <end position="456"/>
    </location>
</feature>
<evidence type="ECO:0000256" key="1">
    <source>
        <dbReference type="ARBA" id="ARBA00022574"/>
    </source>
</evidence>
<sequence length="695" mass="75500">MGLGVPGPSSSSTSNGYQNNGTSTNGSAGNGFVATNGSNSNGFVAGNGVNKMHGKAIARINLPGTLLYEDDDSHLDREEYVRLVIQSLKDVGYIESAATLEAESGYSMETQEVSQFRQHILNGHWAKAEAALTRLGVHEEDKLLEAKFLISEQKYLELLEAKKTTAALYVLRNELAPLDVDPDHLHMLSSMIMCSDPEDLRQRGSWDGASGTSRQHLLNNLHRYVPSSVMIPQRRFSTLLQQARLYQRSRCVYHNSPSNTMAFSLYTDHQCNKSAFPRITTTILDGHQDEVWNIEWSHDGSYLASASKDKTVIIWRLVRQDSSAHDWSIHLMLKDHPYSVGCLAWSIDDSLLLTSAENYIKIWNAKTGVCLCTLDEHTETVTALAWLPDGSGFISGGLDRKIMQWDADGKLKESWGVTAIRVTDLAITPDFTRLVTIGMDHQASNESNTSRGTTGEHQPYATGGNAPTTGNTSRSTNNRLIVYDLGSKQAITSVRLEGELTSVKVSLNSQYALINHSPDEIHLWDLIAGRLARKFAGQSQGRHVIRSCFGGIDGNFIVSGSEDGKVYVWHRETGSLLEVLPGHGEGSVNSVAWNPRNERMFASCSDDFTIRIWEPIMPEMLADDAETGIVGGSSSALAGGATAASSLANGKGKTRQHEQRWGGESGGPVEPSSSAVASGSGGGGGGADLFSMFST</sequence>
<feature type="region of interest" description="Disordered" evidence="4">
    <location>
        <begin position="1"/>
        <end position="33"/>
    </location>
</feature>
<dbReference type="Proteomes" id="UP000242287">
    <property type="component" value="Unassembled WGS sequence"/>
</dbReference>
<organism evidence="6 7">
    <name type="scientific">Amanita thiersii Skay4041</name>
    <dbReference type="NCBI Taxonomy" id="703135"/>
    <lineage>
        <taxon>Eukaryota</taxon>
        <taxon>Fungi</taxon>
        <taxon>Dikarya</taxon>
        <taxon>Basidiomycota</taxon>
        <taxon>Agaricomycotina</taxon>
        <taxon>Agaricomycetes</taxon>
        <taxon>Agaricomycetidae</taxon>
        <taxon>Agaricales</taxon>
        <taxon>Pluteineae</taxon>
        <taxon>Amanitaceae</taxon>
        <taxon>Amanita</taxon>
    </lineage>
</organism>
<dbReference type="InterPro" id="IPR006595">
    <property type="entry name" value="CTLH_C"/>
</dbReference>
<dbReference type="SMART" id="SM00668">
    <property type="entry name" value="CTLH"/>
    <property type="match status" value="1"/>
</dbReference>
<proteinExistence type="predicted"/>
<dbReference type="AlphaFoldDB" id="A0A2A9P0Q7"/>
<feature type="compositionally biased region" description="Low complexity" evidence="4">
    <location>
        <begin position="19"/>
        <end position="31"/>
    </location>
</feature>
<dbReference type="InterPro" id="IPR001680">
    <property type="entry name" value="WD40_rpt"/>
</dbReference>
<protein>
    <recommendedName>
        <fullName evidence="5">CTLH domain-containing protein</fullName>
    </recommendedName>
</protein>
<dbReference type="InterPro" id="IPR036322">
    <property type="entry name" value="WD40_repeat_dom_sf"/>
</dbReference>
<feature type="repeat" description="WD" evidence="3">
    <location>
        <begin position="585"/>
        <end position="614"/>
    </location>
</feature>
<gene>
    <name evidence="6" type="ORF">AMATHDRAFT_135352</name>
</gene>
<evidence type="ECO:0000256" key="2">
    <source>
        <dbReference type="ARBA" id="ARBA00022737"/>
    </source>
</evidence>
<dbReference type="PROSITE" id="PS50082">
    <property type="entry name" value="WD_REPEATS_2"/>
    <property type="match status" value="5"/>
</dbReference>
<feature type="region of interest" description="Disordered" evidence="4">
    <location>
        <begin position="641"/>
        <end position="695"/>
    </location>
</feature>
<keyword evidence="2" id="KW-0677">Repeat</keyword>
<feature type="repeat" description="WD" evidence="3">
    <location>
        <begin position="333"/>
        <end position="373"/>
    </location>
</feature>
<dbReference type="Pfam" id="PF00400">
    <property type="entry name" value="WD40"/>
    <property type="match status" value="5"/>
</dbReference>
<dbReference type="OrthoDB" id="972532at2759"/>
<dbReference type="PROSITE" id="PS50897">
    <property type="entry name" value="CTLH"/>
    <property type="match status" value="1"/>
</dbReference>
<evidence type="ECO:0000256" key="3">
    <source>
        <dbReference type="PROSITE-ProRule" id="PRU00221"/>
    </source>
</evidence>
<keyword evidence="7" id="KW-1185">Reference proteome</keyword>
<name>A0A2A9P0Q7_9AGAR</name>
<feature type="compositionally biased region" description="Low complexity" evidence="4">
    <location>
        <begin position="641"/>
        <end position="650"/>
    </location>
</feature>
<dbReference type="PANTHER" id="PTHR22838">
    <property type="entry name" value="WD REPEAT PROTEIN 26-RELATED"/>
    <property type="match status" value="1"/>
</dbReference>
<feature type="repeat" description="WD" evidence="3">
    <location>
        <begin position="284"/>
        <end position="317"/>
    </location>
</feature>
<dbReference type="Gene3D" id="2.130.10.10">
    <property type="entry name" value="YVTN repeat-like/Quinoprotein amine dehydrogenase"/>
    <property type="match status" value="1"/>
</dbReference>
<feature type="compositionally biased region" description="Low complexity" evidence="4">
    <location>
        <begin position="667"/>
        <end position="678"/>
    </location>
</feature>
<evidence type="ECO:0000259" key="5">
    <source>
        <dbReference type="PROSITE" id="PS50897"/>
    </source>
</evidence>
<keyword evidence="1 3" id="KW-0853">WD repeat</keyword>
<feature type="compositionally biased region" description="Polar residues" evidence="4">
    <location>
        <begin position="8"/>
        <end position="18"/>
    </location>
</feature>
<dbReference type="Pfam" id="PF23627">
    <property type="entry name" value="LisH_WDR26"/>
    <property type="match status" value="1"/>
</dbReference>
<feature type="compositionally biased region" description="Low complexity" evidence="4">
    <location>
        <begin position="461"/>
        <end position="475"/>
    </location>
</feature>
<dbReference type="STRING" id="703135.A0A2A9P0Q7"/>
<feature type="repeat" description="WD" evidence="3">
    <location>
        <begin position="374"/>
        <end position="406"/>
    </location>
</feature>